<reference evidence="30" key="2">
    <citation type="submission" date="2025-08" db="UniProtKB">
        <authorList>
            <consortium name="Ensembl"/>
        </authorList>
    </citation>
    <scope>IDENTIFICATION</scope>
</reference>
<dbReference type="PANTHER" id="PTHR22589:SF51">
    <property type="entry name" value="CARNITINE O-PALMITOYLTRANSFERASE 2, MITOCHONDRIAL"/>
    <property type="match status" value="1"/>
</dbReference>
<protein>
    <recommendedName>
        <fullName evidence="15">Carnitine O-palmitoyltransferase 2, mitochondrial</fullName>
        <ecNumber evidence="4">2.3.1.21</ecNumber>
    </recommendedName>
    <alternativeName>
        <fullName evidence="16">Carnitine palmitoyltransferase II</fullName>
    </alternativeName>
</protein>
<dbReference type="EC" id="2.3.1.21" evidence="4"/>
<comment type="pathway">
    <text evidence="2">Lipid metabolism; fatty acid beta-oxidation.</text>
</comment>
<comment type="catalytic activity">
    <reaction evidence="21">
        <text>dodecanoyl-CoA + (R)-carnitine = O-dodecanoyl-R-carnitine + CoA</text>
        <dbReference type="Rhea" id="RHEA:40279"/>
        <dbReference type="ChEBI" id="CHEBI:16347"/>
        <dbReference type="ChEBI" id="CHEBI:57287"/>
        <dbReference type="ChEBI" id="CHEBI:57375"/>
        <dbReference type="ChEBI" id="CHEBI:77086"/>
    </reaction>
</comment>
<evidence type="ECO:0000256" key="12">
    <source>
        <dbReference type="ARBA" id="ARBA00023128"/>
    </source>
</evidence>
<evidence type="ECO:0000256" key="1">
    <source>
        <dbReference type="ARBA" id="ARBA00004443"/>
    </source>
</evidence>
<feature type="domain" description="Choline/carnitine acyltransferase" evidence="29">
    <location>
        <begin position="11"/>
        <end position="425"/>
    </location>
</feature>
<evidence type="ECO:0000256" key="7">
    <source>
        <dbReference type="ARBA" id="ARBA00022792"/>
    </source>
</evidence>
<dbReference type="eggNOG" id="KOG3719">
    <property type="taxonomic scope" value="Eukaryota"/>
</dbReference>
<dbReference type="Gene3D" id="1.10.275.20">
    <property type="entry name" value="Choline/Carnitine o-acyltransferase"/>
    <property type="match status" value="1"/>
</dbReference>
<evidence type="ECO:0000256" key="27">
    <source>
        <dbReference type="ARBA" id="ARBA00049066"/>
    </source>
</evidence>
<evidence type="ECO:0000256" key="8">
    <source>
        <dbReference type="ARBA" id="ARBA00022832"/>
    </source>
</evidence>
<dbReference type="STRING" id="13616.ENSMODP00000040518"/>
<dbReference type="InterPro" id="IPR042572">
    <property type="entry name" value="Carn_acyl_trans_N"/>
</dbReference>
<keyword evidence="5" id="KW-0813">Transport</keyword>
<comment type="subcellular location">
    <subcellularLocation>
        <location evidence="1">Mitochondrion inner membrane</location>
        <topology evidence="1">Peripheral membrane protein</topology>
        <orientation evidence="1">Matrix side</orientation>
    </subcellularLocation>
</comment>
<dbReference type="InterPro" id="IPR023213">
    <property type="entry name" value="CAT-like_dom_sf"/>
</dbReference>
<keyword evidence="14" id="KW-0012">Acyltransferase</keyword>
<sequence length="596" mass="68065">ISRPGSQSTELPIPRLEDSIRRYLRAQEPLLTSDQFRKTEEFSYKFQHGVGKDLHDMLVFQDQHSRHTSYISDIWLNSYLSRRKPPAFNMNVGLAFKDDPKTEFNDQLTRATNMTISIIRFMRAFRNGLLEPEVLHLYPNKTDTKLFKECIRWIPKAIVCQIAAMFNVYPMDMSPNFRLFNTARLPKFTRDMLHTEERAKHILVLKNGNFYVFDILHKDGTMIRASEVHANLKYILSDKSPIPEFPLTYLTTEKRDTWAKLRQDLWISGNQEALKKVESAIFCLCLDDLFIQDPNHLTQIMLLGNGYNRWFDKSFSLILTKDGSAAINFEPSWADLLTILRFMKDVLQDSIQAPAILPQEDPVASDASSAVRKLSFNLNDSLRAGIQSARVSYDLSMQTFSSQLVHFEKGGSLFIKQQGISPDAMPCSTAAFKHGRSEVVHPTSIHSMQCSKAFIQQPLKYGTNDLQNMLFKCSVYHKQLVQEAASGQGFDRHLLALRILADTKKGYLPEIFFDSAYSQINHCFLFSRPLSNPALNFGACMPIVSDGFGIIYSVQENGIIFNITSVSSRSVWDFMQSLENSLEKIMIALKGKPITK</sequence>
<comment type="catalytic activity">
    <reaction evidence="18">
        <text>(5Z)-tetradecenoyl-CoA + (R)-carnitine = O-(5Z)-tetradecenoyl-(R)-carnitine + CoA</text>
        <dbReference type="Rhea" id="RHEA:44852"/>
        <dbReference type="ChEBI" id="CHEBI:16347"/>
        <dbReference type="ChEBI" id="CHEBI:57287"/>
        <dbReference type="ChEBI" id="CHEBI:84649"/>
        <dbReference type="ChEBI" id="CHEBI:84650"/>
    </reaction>
</comment>
<dbReference type="AlphaFoldDB" id="K7E416"/>
<dbReference type="InterPro" id="IPR042231">
    <property type="entry name" value="Cho/carn_acyl_trans_2"/>
</dbReference>
<evidence type="ECO:0000256" key="17">
    <source>
        <dbReference type="ARBA" id="ARBA00046213"/>
    </source>
</evidence>
<dbReference type="Gene3D" id="3.30.559.10">
    <property type="entry name" value="Chloramphenicol acetyltransferase-like domain"/>
    <property type="match status" value="1"/>
</dbReference>
<accession>K7E416</accession>
<evidence type="ECO:0000256" key="6">
    <source>
        <dbReference type="ARBA" id="ARBA00022679"/>
    </source>
</evidence>
<reference evidence="30" key="3">
    <citation type="submission" date="2025-09" db="UniProtKB">
        <authorList>
            <consortium name="Ensembl"/>
        </authorList>
    </citation>
    <scope>IDENTIFICATION</scope>
</reference>
<keyword evidence="7" id="KW-0999">Mitochondrion inner membrane</keyword>
<dbReference type="GeneTree" id="ENSGT01150000286999"/>
<dbReference type="Gene3D" id="1.20.1280.180">
    <property type="match status" value="1"/>
</dbReference>
<dbReference type="Bgee" id="ENSMODG00000027800">
    <property type="expression patterns" value="Expressed in spermatocyte and 5 other cell types or tissues"/>
</dbReference>
<dbReference type="OMA" id="PAVTHEN"/>
<evidence type="ECO:0000256" key="16">
    <source>
        <dbReference type="ARBA" id="ARBA00042919"/>
    </source>
</evidence>
<keyword evidence="11" id="KW-0443">Lipid metabolism</keyword>
<evidence type="ECO:0000259" key="29">
    <source>
        <dbReference type="Pfam" id="PF00755"/>
    </source>
</evidence>
<evidence type="ECO:0000256" key="13">
    <source>
        <dbReference type="ARBA" id="ARBA00023136"/>
    </source>
</evidence>
<dbReference type="GO" id="GO:0005743">
    <property type="term" value="C:mitochondrial inner membrane"/>
    <property type="evidence" value="ECO:0007669"/>
    <property type="project" value="UniProtKB-SubCell"/>
</dbReference>
<comment type="catalytic activity">
    <reaction evidence="24">
        <text>eicosanoyl-CoA + (R)-carnitine = O-eicosanoyl-(R)-carnitine + CoA</text>
        <dbReference type="Rhea" id="RHEA:44844"/>
        <dbReference type="ChEBI" id="CHEBI:16347"/>
        <dbReference type="ChEBI" id="CHEBI:57287"/>
        <dbReference type="ChEBI" id="CHEBI:57380"/>
        <dbReference type="ChEBI" id="CHEBI:84645"/>
    </reaction>
</comment>
<name>K7E416_MONDO</name>
<evidence type="ECO:0000256" key="28">
    <source>
        <dbReference type="ARBA" id="ARBA00049150"/>
    </source>
</evidence>
<comment type="catalytic activity">
    <reaction evidence="25">
        <text>tetradecanoyl-CoA + (R)-carnitine = O-tetradecanoyl-(R)-carnitine + CoA</text>
        <dbReference type="Rhea" id="RHEA:44832"/>
        <dbReference type="ChEBI" id="CHEBI:16347"/>
        <dbReference type="ChEBI" id="CHEBI:57287"/>
        <dbReference type="ChEBI" id="CHEBI:57385"/>
        <dbReference type="ChEBI" id="CHEBI:84634"/>
    </reaction>
</comment>
<evidence type="ECO:0000256" key="10">
    <source>
        <dbReference type="ARBA" id="ARBA00022990"/>
    </source>
</evidence>
<dbReference type="Proteomes" id="UP000002280">
    <property type="component" value="Chromosome 2"/>
</dbReference>
<evidence type="ECO:0000256" key="22">
    <source>
        <dbReference type="ARBA" id="ARBA00048565"/>
    </source>
</evidence>
<dbReference type="Ensembl" id="ENSMODT00000043624.2">
    <property type="protein sequence ID" value="ENSMODP00000040518.2"/>
    <property type="gene ID" value="ENSMODG00000027800.2"/>
</dbReference>
<dbReference type="GO" id="GO:0006635">
    <property type="term" value="P:fatty acid beta-oxidation"/>
    <property type="evidence" value="ECO:0000318"/>
    <property type="project" value="GO_Central"/>
</dbReference>
<reference evidence="30 31" key="1">
    <citation type="journal article" date="2007" name="Nature">
        <title>Genome of the marsupial Monodelphis domestica reveals innovation in non-coding sequences.</title>
        <authorList>
            <person name="Mikkelsen T.S."/>
            <person name="Wakefield M.J."/>
            <person name="Aken B."/>
            <person name="Amemiya C.T."/>
            <person name="Chang J.L."/>
            <person name="Duke S."/>
            <person name="Garber M."/>
            <person name="Gentles A.J."/>
            <person name="Goodstadt L."/>
            <person name="Heger A."/>
            <person name="Jurka J."/>
            <person name="Kamal M."/>
            <person name="Mauceli E."/>
            <person name="Searle S.M."/>
            <person name="Sharpe T."/>
            <person name="Baker M.L."/>
            <person name="Batzer M.A."/>
            <person name="Benos P.V."/>
            <person name="Belov K."/>
            <person name="Clamp M."/>
            <person name="Cook A."/>
            <person name="Cuff J."/>
            <person name="Das R."/>
            <person name="Davidow L."/>
            <person name="Deakin J.E."/>
            <person name="Fazzari M.J."/>
            <person name="Glass J.L."/>
            <person name="Grabherr M."/>
            <person name="Greally J.M."/>
            <person name="Gu W."/>
            <person name="Hore T.A."/>
            <person name="Huttley G.A."/>
            <person name="Kleber M."/>
            <person name="Jirtle R.L."/>
            <person name="Koina E."/>
            <person name="Lee J.T."/>
            <person name="Mahony S."/>
            <person name="Marra M.A."/>
            <person name="Miller R.D."/>
            <person name="Nicholls R.D."/>
            <person name="Oda M."/>
            <person name="Papenfuss A.T."/>
            <person name="Parra Z.E."/>
            <person name="Pollock D.D."/>
            <person name="Ray D.A."/>
            <person name="Schein J.E."/>
            <person name="Speed T.P."/>
            <person name="Thompson K."/>
            <person name="VandeBerg J.L."/>
            <person name="Wade C.M."/>
            <person name="Walker J.A."/>
            <person name="Waters P.D."/>
            <person name="Webber C."/>
            <person name="Weidman J.R."/>
            <person name="Xie X."/>
            <person name="Zody M.C."/>
            <person name="Baldwin J."/>
            <person name="Abdouelleil A."/>
            <person name="Abdulkadir J."/>
            <person name="Abebe A."/>
            <person name="Abera B."/>
            <person name="Abreu J."/>
            <person name="Acer S.C."/>
            <person name="Aftuck L."/>
            <person name="Alexander A."/>
            <person name="An P."/>
            <person name="Anderson E."/>
            <person name="Anderson S."/>
            <person name="Arachi H."/>
            <person name="Azer M."/>
            <person name="Bachantsang P."/>
            <person name="Barry A."/>
            <person name="Bayul T."/>
            <person name="Berlin A."/>
            <person name="Bessette D."/>
            <person name="Bloom T."/>
            <person name="Bloom T."/>
            <person name="Boguslavskiy L."/>
            <person name="Bonnet C."/>
            <person name="Boukhgalter B."/>
            <person name="Bourzgui I."/>
            <person name="Brown A."/>
            <person name="Cahill P."/>
            <person name="Channer S."/>
            <person name="Cheshatsang Y."/>
            <person name="Chuda L."/>
            <person name="Citroen M."/>
            <person name="Collymore A."/>
            <person name="Cooke P."/>
            <person name="Costello M."/>
            <person name="D'Aco K."/>
            <person name="Daza R."/>
            <person name="De Haan G."/>
            <person name="DeGray S."/>
            <person name="DeMaso C."/>
            <person name="Dhargay N."/>
            <person name="Dooley K."/>
            <person name="Dooley E."/>
            <person name="Doricent M."/>
            <person name="Dorje P."/>
            <person name="Dorjee K."/>
            <person name="Dupes A."/>
            <person name="Elong R."/>
            <person name="Falk J."/>
            <person name="Farina A."/>
            <person name="Faro S."/>
            <person name="Ferguson D."/>
            <person name="Fisher S."/>
            <person name="Foley C.D."/>
            <person name="Franke A."/>
            <person name="Friedrich D."/>
            <person name="Gadbois L."/>
            <person name="Gearin G."/>
            <person name="Gearin C.R."/>
            <person name="Giannoukos G."/>
            <person name="Goode T."/>
            <person name="Graham J."/>
            <person name="Grandbois E."/>
            <person name="Grewal S."/>
            <person name="Gyaltsen K."/>
            <person name="Hafez N."/>
            <person name="Hagos B."/>
            <person name="Hall J."/>
            <person name="Henson C."/>
            <person name="Hollinger A."/>
            <person name="Honan T."/>
            <person name="Huard M.D."/>
            <person name="Hughes L."/>
            <person name="Hurhula B."/>
            <person name="Husby M.E."/>
            <person name="Kamat A."/>
            <person name="Kanga B."/>
            <person name="Kashin S."/>
            <person name="Khazanovich D."/>
            <person name="Kisner P."/>
            <person name="Lance K."/>
            <person name="Lara M."/>
            <person name="Lee W."/>
            <person name="Lennon N."/>
            <person name="Letendre F."/>
            <person name="LeVine R."/>
            <person name="Lipovsky A."/>
            <person name="Liu X."/>
            <person name="Liu J."/>
            <person name="Liu S."/>
            <person name="Lokyitsang T."/>
            <person name="Lokyitsang Y."/>
            <person name="Lubonja R."/>
            <person name="Lui A."/>
            <person name="MacDonald P."/>
            <person name="Magnisalis V."/>
            <person name="Maru K."/>
            <person name="Matthews C."/>
            <person name="McCusker W."/>
            <person name="McDonough S."/>
            <person name="Mehta T."/>
            <person name="Meldrim J."/>
            <person name="Meneus L."/>
            <person name="Mihai O."/>
            <person name="Mihalev A."/>
            <person name="Mihova T."/>
            <person name="Mittelman R."/>
            <person name="Mlenga V."/>
            <person name="Montmayeur A."/>
            <person name="Mulrain L."/>
            <person name="Navidi A."/>
            <person name="Naylor J."/>
            <person name="Negash T."/>
            <person name="Nguyen T."/>
            <person name="Nguyen N."/>
            <person name="Nicol R."/>
            <person name="Norbu C."/>
            <person name="Norbu N."/>
            <person name="Novod N."/>
            <person name="O'Neill B."/>
            <person name="Osman S."/>
            <person name="Markiewicz E."/>
            <person name="Oyono O.L."/>
            <person name="Patti C."/>
            <person name="Phunkhang P."/>
            <person name="Pierre F."/>
            <person name="Priest M."/>
            <person name="Raghuraman S."/>
            <person name="Rege F."/>
            <person name="Reyes R."/>
            <person name="Rise C."/>
            <person name="Rogov P."/>
            <person name="Ross K."/>
            <person name="Ryan E."/>
            <person name="Settipalli S."/>
            <person name="Shea T."/>
            <person name="Sherpa N."/>
            <person name="Shi L."/>
            <person name="Shih D."/>
            <person name="Sparrow T."/>
            <person name="Spaulding J."/>
            <person name="Stalker J."/>
            <person name="Stange-Thomann N."/>
            <person name="Stavropoulos S."/>
            <person name="Stone C."/>
            <person name="Strader C."/>
            <person name="Tesfaye S."/>
            <person name="Thomson T."/>
            <person name="Thoulutsang Y."/>
            <person name="Thoulutsang D."/>
            <person name="Topham K."/>
            <person name="Topping I."/>
            <person name="Tsamla T."/>
            <person name="Vassiliev H."/>
            <person name="Vo A."/>
            <person name="Wangchuk T."/>
            <person name="Wangdi T."/>
            <person name="Weiand M."/>
            <person name="Wilkinson J."/>
            <person name="Wilson A."/>
            <person name="Yadav S."/>
            <person name="Young G."/>
            <person name="Yu Q."/>
            <person name="Zembek L."/>
            <person name="Zhong D."/>
            <person name="Zimmer A."/>
            <person name="Zwirko Z."/>
            <person name="Jaffe D.B."/>
            <person name="Alvarez P."/>
            <person name="Brockman W."/>
            <person name="Butler J."/>
            <person name="Chin C."/>
            <person name="Gnerre S."/>
            <person name="MacCallum I."/>
            <person name="Graves J.A."/>
            <person name="Ponting C.P."/>
            <person name="Breen M."/>
            <person name="Samollow P.B."/>
            <person name="Lander E.S."/>
            <person name="Lindblad-Toh K."/>
        </authorList>
    </citation>
    <scope>NUCLEOTIDE SEQUENCE [LARGE SCALE GENOMIC DNA]</scope>
</reference>
<dbReference type="UniPathway" id="UPA00659"/>
<evidence type="ECO:0000256" key="15">
    <source>
        <dbReference type="ARBA" id="ARBA00040346"/>
    </source>
</evidence>
<dbReference type="SUPFAM" id="SSF52777">
    <property type="entry name" value="CoA-dependent acyltransferases"/>
    <property type="match status" value="2"/>
</dbReference>
<evidence type="ECO:0000256" key="5">
    <source>
        <dbReference type="ARBA" id="ARBA00022448"/>
    </source>
</evidence>
<keyword evidence="9" id="KW-0809">Transit peptide</keyword>
<evidence type="ECO:0000256" key="4">
    <source>
        <dbReference type="ARBA" id="ARBA00013243"/>
    </source>
</evidence>
<comment type="catalytic activity">
    <reaction evidence="26">
        <text>4,8-dimethylnonanoyl-CoA + (R)-carnitine = O-4,8-dimethylnonanoyl-(R)-carnitine + CoA</text>
        <dbReference type="Rhea" id="RHEA:44860"/>
        <dbReference type="ChEBI" id="CHEBI:16347"/>
        <dbReference type="ChEBI" id="CHEBI:57287"/>
        <dbReference type="ChEBI" id="CHEBI:77061"/>
        <dbReference type="ChEBI" id="CHEBI:84654"/>
    </reaction>
</comment>
<evidence type="ECO:0000256" key="2">
    <source>
        <dbReference type="ARBA" id="ARBA00005005"/>
    </source>
</evidence>
<dbReference type="PANTHER" id="PTHR22589">
    <property type="entry name" value="CARNITINE O-ACYLTRANSFERASE"/>
    <property type="match status" value="1"/>
</dbReference>
<evidence type="ECO:0000256" key="24">
    <source>
        <dbReference type="ARBA" id="ARBA00048764"/>
    </source>
</evidence>
<evidence type="ECO:0000256" key="11">
    <source>
        <dbReference type="ARBA" id="ARBA00023098"/>
    </source>
</evidence>
<comment type="catalytic activity">
    <reaction evidence="27">
        <text>(R)-carnitine + octadecanoyl-CoA = O-octadecanoyl-(R)-carnitine + CoA</text>
        <dbReference type="Rhea" id="RHEA:44840"/>
        <dbReference type="ChEBI" id="CHEBI:16347"/>
        <dbReference type="ChEBI" id="CHEBI:57287"/>
        <dbReference type="ChEBI" id="CHEBI:57394"/>
        <dbReference type="ChEBI" id="CHEBI:84644"/>
    </reaction>
</comment>
<dbReference type="Gene3D" id="3.30.559.70">
    <property type="entry name" value="Choline/Carnitine o-acyltransferase, domain 2"/>
    <property type="match status" value="1"/>
</dbReference>
<comment type="similarity">
    <text evidence="3">Belongs to the carnitine/choline acetyltransferase family.</text>
</comment>
<evidence type="ECO:0000256" key="20">
    <source>
        <dbReference type="ARBA" id="ARBA00047809"/>
    </source>
</evidence>
<evidence type="ECO:0000256" key="21">
    <source>
        <dbReference type="ARBA" id="ARBA00047819"/>
    </source>
</evidence>
<keyword evidence="13" id="KW-0472">Membrane</keyword>
<dbReference type="InterPro" id="IPR039551">
    <property type="entry name" value="Cho/carn_acyl_trans"/>
</dbReference>
<dbReference type="HOGENOM" id="CLU_013513_4_2_1"/>
<proteinExistence type="inferred from homology"/>
<comment type="catalytic activity">
    <reaction evidence="20">
        <text>octanoyl-CoA + (R)-carnitine = O-octanoyl-(R)-carnitine + CoA</text>
        <dbReference type="Rhea" id="RHEA:17177"/>
        <dbReference type="ChEBI" id="CHEBI:16347"/>
        <dbReference type="ChEBI" id="CHEBI:18102"/>
        <dbReference type="ChEBI" id="CHEBI:57287"/>
        <dbReference type="ChEBI" id="CHEBI:57386"/>
    </reaction>
</comment>
<dbReference type="InParanoid" id="K7E416"/>
<evidence type="ECO:0000256" key="18">
    <source>
        <dbReference type="ARBA" id="ARBA00047431"/>
    </source>
</evidence>
<comment type="catalytic activity">
    <reaction evidence="22">
        <text>(R)-carnitine + (9Z)-octadecenoyl-CoA = O-(9Z)-octadecenoyl-(R)-carnitine + CoA</text>
        <dbReference type="Rhea" id="RHEA:44856"/>
        <dbReference type="ChEBI" id="CHEBI:16347"/>
        <dbReference type="ChEBI" id="CHEBI:57287"/>
        <dbReference type="ChEBI" id="CHEBI:57387"/>
        <dbReference type="ChEBI" id="CHEBI:84651"/>
    </reaction>
</comment>
<dbReference type="InterPro" id="IPR000542">
    <property type="entry name" value="Carn_acyl_trans"/>
</dbReference>
<keyword evidence="10" id="KW-0007">Acetylation</keyword>
<keyword evidence="31" id="KW-1185">Reference proteome</keyword>
<organism evidence="30 31">
    <name type="scientific">Monodelphis domestica</name>
    <name type="common">Gray short-tailed opossum</name>
    <dbReference type="NCBI Taxonomy" id="13616"/>
    <lineage>
        <taxon>Eukaryota</taxon>
        <taxon>Metazoa</taxon>
        <taxon>Chordata</taxon>
        <taxon>Craniata</taxon>
        <taxon>Vertebrata</taxon>
        <taxon>Euteleostomi</taxon>
        <taxon>Mammalia</taxon>
        <taxon>Metatheria</taxon>
        <taxon>Didelphimorphia</taxon>
        <taxon>Didelphidae</taxon>
        <taxon>Monodelphis</taxon>
    </lineage>
</organism>
<evidence type="ECO:0000256" key="25">
    <source>
        <dbReference type="ARBA" id="ARBA00048991"/>
    </source>
</evidence>
<keyword evidence="6" id="KW-0808">Transferase</keyword>
<comment type="function">
    <text evidence="17">Involved in the intramitochondrial synthesis of acylcarnitines from accumulated acyl-CoA metabolites. Reconverts acylcarnitines back into the respective acyl-CoA esters that can then undergo beta-oxidation, an essential step for the mitochondrial uptake of long-chain fatty acids and their subsequent beta-oxidation in the mitochondrion. Active with medium (C8-C12) and long-chain (C14-C18) acyl-CoA esters.</text>
</comment>
<keyword evidence="12" id="KW-0496">Mitochondrion</keyword>
<dbReference type="Pfam" id="PF00755">
    <property type="entry name" value="Carn_acyltransf"/>
    <property type="match status" value="2"/>
</dbReference>
<evidence type="ECO:0000313" key="31">
    <source>
        <dbReference type="Proteomes" id="UP000002280"/>
    </source>
</evidence>
<evidence type="ECO:0000313" key="30">
    <source>
        <dbReference type="Ensembl" id="ENSMODP00000040518.2"/>
    </source>
</evidence>
<evidence type="ECO:0000256" key="14">
    <source>
        <dbReference type="ARBA" id="ARBA00023315"/>
    </source>
</evidence>
<evidence type="ECO:0000256" key="19">
    <source>
        <dbReference type="ARBA" id="ARBA00047449"/>
    </source>
</evidence>
<evidence type="ECO:0000256" key="9">
    <source>
        <dbReference type="ARBA" id="ARBA00022946"/>
    </source>
</evidence>
<comment type="catalytic activity">
    <reaction evidence="23">
        <text>(9Z)-tetradecenoyl-CoA + (R)-carnitine = O-(9Z)-tetradecenoyl-(R)-carnitine + CoA</text>
        <dbReference type="Rhea" id="RHEA:44848"/>
        <dbReference type="ChEBI" id="CHEBI:16347"/>
        <dbReference type="ChEBI" id="CHEBI:57287"/>
        <dbReference type="ChEBI" id="CHEBI:65060"/>
        <dbReference type="ChEBI" id="CHEBI:84647"/>
    </reaction>
</comment>
<comment type="catalytic activity">
    <reaction evidence="28">
        <text>(R)-carnitine + hexadecanoyl-CoA = O-hexadecanoyl-(R)-carnitine + CoA</text>
        <dbReference type="Rhea" id="RHEA:12661"/>
        <dbReference type="ChEBI" id="CHEBI:16347"/>
        <dbReference type="ChEBI" id="CHEBI:17490"/>
        <dbReference type="ChEBI" id="CHEBI:57287"/>
        <dbReference type="ChEBI" id="CHEBI:57379"/>
        <dbReference type="EC" id="2.3.1.21"/>
    </reaction>
    <physiologicalReaction direction="right-to-left" evidence="28">
        <dbReference type="Rhea" id="RHEA:12663"/>
    </physiologicalReaction>
</comment>
<evidence type="ECO:0000256" key="23">
    <source>
        <dbReference type="ARBA" id="ARBA00048758"/>
    </source>
</evidence>
<evidence type="ECO:0000256" key="26">
    <source>
        <dbReference type="ARBA" id="ARBA00048999"/>
    </source>
</evidence>
<comment type="catalytic activity">
    <reaction evidence="19">
        <text>decanoyl-CoA + (R)-carnitine = O-decanoyl-(R)-carnitine + CoA</text>
        <dbReference type="Rhea" id="RHEA:44828"/>
        <dbReference type="ChEBI" id="CHEBI:16347"/>
        <dbReference type="ChEBI" id="CHEBI:28717"/>
        <dbReference type="ChEBI" id="CHEBI:57287"/>
        <dbReference type="ChEBI" id="CHEBI:61430"/>
    </reaction>
</comment>
<keyword evidence="8" id="KW-0276">Fatty acid metabolism</keyword>
<dbReference type="GO" id="GO:0005739">
    <property type="term" value="C:mitochondrion"/>
    <property type="evidence" value="ECO:0000318"/>
    <property type="project" value="GO_Central"/>
</dbReference>
<dbReference type="GO" id="GO:0004095">
    <property type="term" value="F:carnitine O-palmitoyltransferase activity"/>
    <property type="evidence" value="ECO:0000318"/>
    <property type="project" value="GO_Central"/>
</dbReference>
<feature type="domain" description="Choline/carnitine acyltransferase" evidence="29">
    <location>
        <begin position="426"/>
        <end position="579"/>
    </location>
</feature>
<evidence type="ECO:0000256" key="3">
    <source>
        <dbReference type="ARBA" id="ARBA00005232"/>
    </source>
</evidence>